<comment type="caution">
    <text evidence="6">The sequence shown here is derived from an EMBL/GenBank/DDBJ whole genome shotgun (WGS) entry which is preliminary data.</text>
</comment>
<gene>
    <name evidence="6" type="ORF">ACINKY_03445</name>
</gene>
<dbReference type="PANTHER" id="PTHR42939">
    <property type="entry name" value="ABC TRANSPORTER ATP-BINDING PROTEIN ALBC-RELATED"/>
    <property type="match status" value="1"/>
</dbReference>
<accession>A0ABW8HP28</accession>
<dbReference type="Gene3D" id="3.40.50.300">
    <property type="entry name" value="P-loop containing nucleotide triphosphate hydrolases"/>
    <property type="match status" value="1"/>
</dbReference>
<sequence length="355" mass="39466">MRWGKRRTGCEADGTKNEEAGKLPEGISLQHVSKRLGGVSVLNGINLHVEAGECAVLVGRNGSGKSTLLRTLAGFLVPDHGVVCQAIKEKKMYALDGLPRLPFTSGEYLWEMGRIRGIRPALLRQRINELSEFLFLGSALDQKLSLLSKGTLQKVNLIQAMLPGPDGLMLLDEPLSGLDLPAQEAVVTLLQQWKKQGTSIVTACHEPLFIERMADQVYVLQNGCVLRHWKRADLKELGEPIVHIQSLMKGSNMELLNTYSKLVEQKGVLQIHRHGEMHDRNEVVWDWKVERSTTDYVIHEIIAAGGSIVSVLQEESRVHMEHLLEGHHPADHRKKSATESASSHSRLDTMEGESP</sequence>
<keyword evidence="1" id="KW-0813">Transport</keyword>
<dbReference type="InterPro" id="IPR003439">
    <property type="entry name" value="ABC_transporter-like_ATP-bd"/>
</dbReference>
<evidence type="ECO:0000256" key="2">
    <source>
        <dbReference type="ARBA" id="ARBA00022741"/>
    </source>
</evidence>
<dbReference type="InterPro" id="IPR003593">
    <property type="entry name" value="AAA+_ATPase"/>
</dbReference>
<dbReference type="RefSeq" id="WP_402871105.1">
    <property type="nucleotide sequence ID" value="NZ_JBIYSL010000001.1"/>
</dbReference>
<feature type="domain" description="ABC transporter" evidence="5">
    <location>
        <begin position="27"/>
        <end position="247"/>
    </location>
</feature>
<dbReference type="InterPro" id="IPR027417">
    <property type="entry name" value="P-loop_NTPase"/>
</dbReference>
<evidence type="ECO:0000259" key="5">
    <source>
        <dbReference type="PROSITE" id="PS50893"/>
    </source>
</evidence>
<dbReference type="SMART" id="SM00382">
    <property type="entry name" value="AAA"/>
    <property type="match status" value="1"/>
</dbReference>
<protein>
    <submittedName>
        <fullName evidence="6">ATP-binding cassette domain-containing protein</fullName>
    </submittedName>
</protein>
<evidence type="ECO:0000256" key="1">
    <source>
        <dbReference type="ARBA" id="ARBA00022448"/>
    </source>
</evidence>
<dbReference type="Pfam" id="PF00005">
    <property type="entry name" value="ABC_tran"/>
    <property type="match status" value="1"/>
</dbReference>
<dbReference type="PANTHER" id="PTHR42939:SF1">
    <property type="entry name" value="ABC TRANSPORTER ATP-BINDING PROTEIN ALBC-RELATED"/>
    <property type="match status" value="1"/>
</dbReference>
<evidence type="ECO:0000313" key="7">
    <source>
        <dbReference type="Proteomes" id="UP001618531"/>
    </source>
</evidence>
<keyword evidence="2" id="KW-0547">Nucleotide-binding</keyword>
<dbReference type="PROSITE" id="PS50893">
    <property type="entry name" value="ABC_TRANSPORTER_2"/>
    <property type="match status" value="1"/>
</dbReference>
<dbReference type="CDD" id="cd03230">
    <property type="entry name" value="ABC_DR_subfamily_A"/>
    <property type="match status" value="1"/>
</dbReference>
<evidence type="ECO:0000256" key="4">
    <source>
        <dbReference type="SAM" id="MobiDB-lite"/>
    </source>
</evidence>
<evidence type="ECO:0000256" key="3">
    <source>
        <dbReference type="ARBA" id="ARBA00022840"/>
    </source>
</evidence>
<feature type="region of interest" description="Disordered" evidence="4">
    <location>
        <begin position="325"/>
        <end position="355"/>
    </location>
</feature>
<dbReference type="GO" id="GO:0005524">
    <property type="term" value="F:ATP binding"/>
    <property type="evidence" value="ECO:0007669"/>
    <property type="project" value="UniProtKB-KW"/>
</dbReference>
<keyword evidence="3 6" id="KW-0067">ATP-binding</keyword>
<reference evidence="6 7" key="1">
    <citation type="submission" date="2024-11" db="EMBL/GenBank/DDBJ databases">
        <title>Identification and Characterization of a Novel Fosfomycin Bacillithiol Transferase FosB8 in Paenibacillus illinoisensis.</title>
        <authorList>
            <person name="Lu W."/>
        </authorList>
    </citation>
    <scope>NUCLEOTIDE SEQUENCE [LARGE SCALE GENOMIC DNA]</scope>
    <source>
        <strain evidence="6 7">WP77</strain>
    </source>
</reference>
<organism evidence="6 7">
    <name type="scientific">Paenibacillus illinoisensis</name>
    <dbReference type="NCBI Taxonomy" id="59845"/>
    <lineage>
        <taxon>Bacteria</taxon>
        <taxon>Bacillati</taxon>
        <taxon>Bacillota</taxon>
        <taxon>Bacilli</taxon>
        <taxon>Bacillales</taxon>
        <taxon>Paenibacillaceae</taxon>
        <taxon>Paenibacillus</taxon>
    </lineage>
</organism>
<dbReference type="EMBL" id="JBIYSL010000001">
    <property type="protein sequence ID" value="MFK0521241.1"/>
    <property type="molecule type" value="Genomic_DNA"/>
</dbReference>
<evidence type="ECO:0000313" key="6">
    <source>
        <dbReference type="EMBL" id="MFK0521241.1"/>
    </source>
</evidence>
<dbReference type="Proteomes" id="UP001618531">
    <property type="component" value="Unassembled WGS sequence"/>
</dbReference>
<proteinExistence type="predicted"/>
<name>A0ABW8HP28_9BACL</name>
<dbReference type="SUPFAM" id="SSF52540">
    <property type="entry name" value="P-loop containing nucleoside triphosphate hydrolases"/>
    <property type="match status" value="1"/>
</dbReference>
<dbReference type="InterPro" id="IPR051782">
    <property type="entry name" value="ABC_Transporter_VariousFunc"/>
</dbReference>
<keyword evidence="7" id="KW-1185">Reference proteome</keyword>